<gene>
    <name evidence="8" type="ORF">BU14_0260s0007</name>
</gene>
<feature type="transmembrane region" description="Helical" evidence="6">
    <location>
        <begin position="156"/>
        <end position="177"/>
    </location>
</feature>
<dbReference type="PANTHER" id="PTHR11132">
    <property type="entry name" value="SOLUTE CARRIER FAMILY 35"/>
    <property type="match status" value="1"/>
</dbReference>
<accession>A0A1X6P228</accession>
<protein>
    <recommendedName>
        <fullName evidence="7">Sugar phosphate transporter domain-containing protein</fullName>
    </recommendedName>
</protein>
<reference evidence="8 9" key="1">
    <citation type="submission" date="2017-03" db="EMBL/GenBank/DDBJ databases">
        <title>WGS assembly of Porphyra umbilicalis.</title>
        <authorList>
            <person name="Brawley S.H."/>
            <person name="Blouin N.A."/>
            <person name="Ficko-Blean E."/>
            <person name="Wheeler G.L."/>
            <person name="Lohr M."/>
            <person name="Goodson H.V."/>
            <person name="Jenkins J.W."/>
            <person name="Blaby-Haas C.E."/>
            <person name="Helliwell K.E."/>
            <person name="Chan C."/>
            <person name="Marriage T."/>
            <person name="Bhattacharya D."/>
            <person name="Klein A.S."/>
            <person name="Badis Y."/>
            <person name="Brodie J."/>
            <person name="Cao Y."/>
            <person name="Collen J."/>
            <person name="Dittami S.M."/>
            <person name="Gachon C.M."/>
            <person name="Green B.R."/>
            <person name="Karpowicz S."/>
            <person name="Kim J.W."/>
            <person name="Kudahl U."/>
            <person name="Lin S."/>
            <person name="Michel G."/>
            <person name="Mittag M."/>
            <person name="Olson B.J."/>
            <person name="Pangilinan J."/>
            <person name="Peng Y."/>
            <person name="Qiu H."/>
            <person name="Shu S."/>
            <person name="Singer J.T."/>
            <person name="Smith A.G."/>
            <person name="Sprecher B.N."/>
            <person name="Wagner V."/>
            <person name="Wang W."/>
            <person name="Wang Z.-Y."/>
            <person name="Yan J."/>
            <person name="Yarish C."/>
            <person name="Zoeuner-Riek S."/>
            <person name="Zhuang Y."/>
            <person name="Zou Y."/>
            <person name="Lindquist E.A."/>
            <person name="Grimwood J."/>
            <person name="Barry K."/>
            <person name="Rokhsar D.S."/>
            <person name="Schmutz J."/>
            <person name="Stiller J.W."/>
            <person name="Grossman A.R."/>
            <person name="Prochnik S.E."/>
        </authorList>
    </citation>
    <scope>NUCLEOTIDE SEQUENCE [LARGE SCALE GENOMIC DNA]</scope>
    <source>
        <strain evidence="8">4086291</strain>
    </source>
</reference>
<evidence type="ECO:0000256" key="6">
    <source>
        <dbReference type="SAM" id="Phobius"/>
    </source>
</evidence>
<feature type="transmembrane region" description="Helical" evidence="6">
    <location>
        <begin position="184"/>
        <end position="202"/>
    </location>
</feature>
<keyword evidence="9" id="KW-1185">Reference proteome</keyword>
<evidence type="ECO:0000259" key="7">
    <source>
        <dbReference type="Pfam" id="PF03151"/>
    </source>
</evidence>
<evidence type="ECO:0000313" key="9">
    <source>
        <dbReference type="Proteomes" id="UP000218209"/>
    </source>
</evidence>
<organism evidence="8 9">
    <name type="scientific">Porphyra umbilicalis</name>
    <name type="common">Purple laver</name>
    <name type="synonym">Red alga</name>
    <dbReference type="NCBI Taxonomy" id="2786"/>
    <lineage>
        <taxon>Eukaryota</taxon>
        <taxon>Rhodophyta</taxon>
        <taxon>Bangiophyceae</taxon>
        <taxon>Bangiales</taxon>
        <taxon>Bangiaceae</taxon>
        <taxon>Porphyra</taxon>
    </lineage>
</organism>
<evidence type="ECO:0000313" key="8">
    <source>
        <dbReference type="EMBL" id="OSX74939.1"/>
    </source>
</evidence>
<keyword evidence="3 6" id="KW-1133">Transmembrane helix</keyword>
<evidence type="ECO:0000256" key="1">
    <source>
        <dbReference type="ARBA" id="ARBA00004141"/>
    </source>
</evidence>
<feature type="transmembrane region" description="Helical" evidence="6">
    <location>
        <begin position="208"/>
        <end position="227"/>
    </location>
</feature>
<dbReference type="Pfam" id="PF03151">
    <property type="entry name" value="TPT"/>
    <property type="match status" value="1"/>
</dbReference>
<feature type="transmembrane region" description="Helical" evidence="6">
    <location>
        <begin position="61"/>
        <end position="81"/>
    </location>
</feature>
<dbReference type="GO" id="GO:0016020">
    <property type="term" value="C:membrane"/>
    <property type="evidence" value="ECO:0007669"/>
    <property type="project" value="UniProtKB-SubCell"/>
</dbReference>
<proteinExistence type="predicted"/>
<evidence type="ECO:0000256" key="2">
    <source>
        <dbReference type="ARBA" id="ARBA00022692"/>
    </source>
</evidence>
<evidence type="ECO:0000256" key="5">
    <source>
        <dbReference type="SAM" id="MobiDB-lite"/>
    </source>
</evidence>
<dbReference type="InterPro" id="IPR050186">
    <property type="entry name" value="TPT_transporter"/>
</dbReference>
<feature type="region of interest" description="Disordered" evidence="5">
    <location>
        <begin position="1"/>
        <end position="50"/>
    </location>
</feature>
<feature type="transmembrane region" description="Helical" evidence="6">
    <location>
        <begin position="239"/>
        <end position="261"/>
    </location>
</feature>
<comment type="subcellular location">
    <subcellularLocation>
        <location evidence="1">Membrane</location>
        <topology evidence="1">Multi-pass membrane protein</topology>
    </subcellularLocation>
</comment>
<dbReference type="Proteomes" id="UP000218209">
    <property type="component" value="Unassembled WGS sequence"/>
</dbReference>
<keyword evidence="4 6" id="KW-0472">Membrane</keyword>
<keyword evidence="2 6" id="KW-0812">Transmembrane</keyword>
<evidence type="ECO:0000256" key="4">
    <source>
        <dbReference type="ARBA" id="ARBA00023136"/>
    </source>
</evidence>
<dbReference type="OrthoDB" id="417037at2759"/>
<feature type="compositionally biased region" description="Low complexity" evidence="5">
    <location>
        <begin position="18"/>
        <end position="41"/>
    </location>
</feature>
<dbReference type="InterPro" id="IPR004853">
    <property type="entry name" value="Sugar_P_trans_dom"/>
</dbReference>
<feature type="transmembrane region" description="Helical" evidence="6">
    <location>
        <begin position="87"/>
        <end position="112"/>
    </location>
</feature>
<evidence type="ECO:0000256" key="3">
    <source>
        <dbReference type="ARBA" id="ARBA00022989"/>
    </source>
</evidence>
<dbReference type="AlphaFoldDB" id="A0A1X6P228"/>
<feature type="transmembrane region" description="Helical" evidence="6">
    <location>
        <begin position="132"/>
        <end position="150"/>
    </location>
</feature>
<name>A0A1X6P228_PORUM</name>
<feature type="transmembrane region" description="Helical" evidence="6">
    <location>
        <begin position="273"/>
        <end position="294"/>
    </location>
</feature>
<sequence>MGSQATPEEETRLRLDDGSSSSLPGAPGSVQKGGAVATAAGDGAGGTSKQRLTNAEVRRTVVESLAVCGFYISVSSAMVFSNKALSYTFHFTTTNVLLLLQMIFTALLLRFLRDVAHVIEFDDFVRAKAMRIAPVSLFYSLNAAVALLALRELSVPSYTLIKRLAPLFTIGLEYALLQRRATRSVLLSLFIMVGGTVLAARSDSTSATSSWMLGLTSCVFQALYLTYVKRSGVETGFSAYGVLYYHSILSVPMLVVLGGLMGEFPIAMAYPLWLKPSFLIVFSASLFMGFLLNYSLFLCTERTSPTSTVVSGQVKAMGQTAVGMFTFGGVDMNARYTAGTLLNIVGGIGYAYSKYRLILDSAGSR</sequence>
<feature type="domain" description="Sugar phosphate transporter" evidence="7">
    <location>
        <begin position="66"/>
        <end position="350"/>
    </location>
</feature>
<dbReference type="EMBL" id="KV918923">
    <property type="protein sequence ID" value="OSX74939.1"/>
    <property type="molecule type" value="Genomic_DNA"/>
</dbReference>